<comment type="caution">
    <text evidence="1">The sequence shown here is derived from an EMBL/GenBank/DDBJ whole genome shotgun (WGS) entry which is preliminary data.</text>
</comment>
<proteinExistence type="predicted"/>
<dbReference type="AlphaFoldDB" id="A0A6N6MGA6"/>
<evidence type="ECO:0000313" key="1">
    <source>
        <dbReference type="EMBL" id="KAB1068871.1"/>
    </source>
</evidence>
<reference evidence="1 2" key="1">
    <citation type="submission" date="2019-09" db="EMBL/GenBank/DDBJ databases">
        <title>YIM 132548 draft genome.</title>
        <authorList>
            <person name="Jiang L."/>
        </authorList>
    </citation>
    <scope>NUCLEOTIDE SEQUENCE [LARGE SCALE GENOMIC DNA]</scope>
    <source>
        <strain evidence="1 2">YIM 132548</strain>
    </source>
</reference>
<accession>A0A6N6MGA6</accession>
<gene>
    <name evidence="1" type="ORF">F6X51_26060</name>
</gene>
<sequence>MATPAMTPGHPDRRWSGLYELRFKGCPVGHLRELGTAGILARKLGFGSEVREVRDGDWKPFGLSYAPMASEVEGCSHITADEARAAIAKAEGR</sequence>
<dbReference type="Proteomes" id="UP000441523">
    <property type="component" value="Unassembled WGS sequence"/>
</dbReference>
<dbReference type="RefSeq" id="WP_150966777.1">
    <property type="nucleotide sequence ID" value="NZ_VZZJ01000044.1"/>
</dbReference>
<name>A0A6N6MGA6_9HYPH</name>
<evidence type="ECO:0000313" key="2">
    <source>
        <dbReference type="Proteomes" id="UP000441523"/>
    </source>
</evidence>
<protein>
    <submittedName>
        <fullName evidence="1">Uncharacterized protein</fullName>
    </submittedName>
</protein>
<dbReference type="EMBL" id="VZZJ01000044">
    <property type="protein sequence ID" value="KAB1068871.1"/>
    <property type="molecule type" value="Genomic_DNA"/>
</dbReference>
<keyword evidence="2" id="KW-1185">Reference proteome</keyword>
<organism evidence="1 2">
    <name type="scientific">Methylobacterium planeticum</name>
    <dbReference type="NCBI Taxonomy" id="2615211"/>
    <lineage>
        <taxon>Bacteria</taxon>
        <taxon>Pseudomonadati</taxon>
        <taxon>Pseudomonadota</taxon>
        <taxon>Alphaproteobacteria</taxon>
        <taxon>Hyphomicrobiales</taxon>
        <taxon>Methylobacteriaceae</taxon>
        <taxon>Methylobacterium</taxon>
    </lineage>
</organism>